<keyword evidence="3" id="KW-0812">Transmembrane</keyword>
<evidence type="ECO:0000256" key="2">
    <source>
        <dbReference type="ARBA" id="ARBA00004196"/>
    </source>
</evidence>
<feature type="domain" description="Heparinase II/III-like C-terminal" evidence="9">
    <location>
        <begin position="341"/>
        <end position="519"/>
    </location>
</feature>
<comment type="subcellular location">
    <subcellularLocation>
        <location evidence="2">Cell envelope</location>
    </subcellularLocation>
    <subcellularLocation>
        <location evidence="1">Membrane</location>
        <topology evidence="1">Multi-pass membrane protein</topology>
    </subcellularLocation>
</comment>
<evidence type="ECO:0000313" key="12">
    <source>
        <dbReference type="Proteomes" id="UP000184447"/>
    </source>
</evidence>
<keyword evidence="5" id="KW-1133">Transmembrane helix</keyword>
<evidence type="ECO:0000256" key="6">
    <source>
        <dbReference type="ARBA" id="ARBA00023136"/>
    </source>
</evidence>
<keyword evidence="7" id="KW-0325">Glycoprotein</keyword>
<dbReference type="PANTHER" id="PTHR15532">
    <property type="match status" value="1"/>
</dbReference>
<evidence type="ECO:0000259" key="10">
    <source>
        <dbReference type="Pfam" id="PF16332"/>
    </source>
</evidence>
<evidence type="ECO:0000256" key="8">
    <source>
        <dbReference type="ARBA" id="ARBA00023235"/>
    </source>
</evidence>
<organism evidence="11 12">
    <name type="scientific">Clostridium grantii DSM 8605</name>
    <dbReference type="NCBI Taxonomy" id="1121316"/>
    <lineage>
        <taxon>Bacteria</taxon>
        <taxon>Bacillati</taxon>
        <taxon>Bacillota</taxon>
        <taxon>Clostridia</taxon>
        <taxon>Eubacteriales</taxon>
        <taxon>Clostridiaceae</taxon>
        <taxon>Clostridium</taxon>
    </lineage>
</organism>
<dbReference type="InterPro" id="IPR032518">
    <property type="entry name" value="HepII_N"/>
</dbReference>
<keyword evidence="12" id="KW-1185">Reference proteome</keyword>
<dbReference type="SUPFAM" id="SSF48230">
    <property type="entry name" value="Chondroitin AC/alginate lyase"/>
    <property type="match status" value="1"/>
</dbReference>
<dbReference type="GO" id="GO:0016829">
    <property type="term" value="F:lyase activity"/>
    <property type="evidence" value="ECO:0007669"/>
    <property type="project" value="InterPro"/>
</dbReference>
<evidence type="ECO:0000256" key="4">
    <source>
        <dbReference type="ARBA" id="ARBA00022729"/>
    </source>
</evidence>
<keyword evidence="8" id="KW-0413">Isomerase</keyword>
<dbReference type="InterPro" id="IPR052447">
    <property type="entry name" value="Dermatan-Sulfate_Isomerase"/>
</dbReference>
<dbReference type="GO" id="GO:0030313">
    <property type="term" value="C:cell envelope"/>
    <property type="evidence" value="ECO:0007669"/>
    <property type="project" value="UniProtKB-SubCell"/>
</dbReference>
<dbReference type="Pfam" id="PF16332">
    <property type="entry name" value="DUF4962"/>
    <property type="match status" value="1"/>
</dbReference>
<dbReference type="Proteomes" id="UP000184447">
    <property type="component" value="Unassembled WGS sequence"/>
</dbReference>
<sequence length="690" mass="80662">MNEKKYLFISQDIDVLREEIKNVRKPFFKRLYDMCRLYSTEQLPEVHPPKSTTFMGIASVNLSLAYLLTKQKHYLEEAKRWIFTAVNYPHWGNAHLVDVDLSASWLLFGLSLSYDWLKDGLSEEEKVLFKEKLILQAERMYEFKINTEGEGWSTAYWQNHNWINLNGLATAGYALKEEYENAQLWIDNAKENFEIVYNGMADDGSDYEGVVYWRYGAMWLFVYAHLLKDTENIDYFKSCGFLKNTFYYRLYQAAPNLEEIINFGDCHDRRSGHSSAVYYKVASEYGNEHAQFLANDVRNNYLFREQYESGVKPGILPEAALELLWFNPEVQEKNFEDLPLVKHFEDLGLVVVRSSWEKDAIHFSFKSGHPGGKKQWKQSWDMFREKGWKTRGLSHQHPDNNSFILHAFDAYLAVDEGYNRTVKASEHNVVTIDGKGYTNEGGNNIWKETPKDVVAEIETFKSEKGITYFVGEAHKMYDPSLQLTRFARNVIYTEKGYFIILDELMSDLEHTYTWNMHSDTFPNKIKDNVFEYENGPAKMRLYSIESDECSYNFKNTNVRAVMTTQEPDKFRETRMKTMVIENKVKSKDTYFLNILSTRSAFDDEGRKVKEINVDGARGFVIEDNSEKEIFLFSKSGKIEFEDIKVHAKIVLLQYKNEKLIKVMASDCTQFTCGEIKIFENSYPLTIIQEV</sequence>
<dbReference type="GO" id="GO:0016020">
    <property type="term" value="C:membrane"/>
    <property type="evidence" value="ECO:0007669"/>
    <property type="project" value="UniProtKB-SubCell"/>
</dbReference>
<dbReference type="InterPro" id="IPR008929">
    <property type="entry name" value="Chondroitin_lyas"/>
</dbReference>
<dbReference type="OrthoDB" id="9772435at2"/>
<evidence type="ECO:0000256" key="1">
    <source>
        <dbReference type="ARBA" id="ARBA00004141"/>
    </source>
</evidence>
<dbReference type="InterPro" id="IPR012480">
    <property type="entry name" value="Hepar_II_III_C"/>
</dbReference>
<keyword evidence="4" id="KW-0732">Signal</keyword>
<dbReference type="PANTHER" id="PTHR15532:SF5">
    <property type="entry name" value="SULFOTRANSFERASE DOMAIN-CONTAINING PROTEIN"/>
    <property type="match status" value="1"/>
</dbReference>
<protein>
    <submittedName>
        <fullName evidence="11">Heparinase II/III-like protein</fullName>
    </submittedName>
</protein>
<dbReference type="Gene3D" id="1.50.10.100">
    <property type="entry name" value="Chondroitin AC/alginate lyase"/>
    <property type="match status" value="1"/>
</dbReference>
<evidence type="ECO:0000259" key="9">
    <source>
        <dbReference type="Pfam" id="PF07940"/>
    </source>
</evidence>
<dbReference type="EMBL" id="FQXM01000009">
    <property type="protein sequence ID" value="SHH67062.1"/>
    <property type="molecule type" value="Genomic_DNA"/>
</dbReference>
<dbReference type="AlphaFoldDB" id="A0A1M5UVN7"/>
<dbReference type="STRING" id="1121316.SAMN02745207_01934"/>
<keyword evidence="6" id="KW-0472">Membrane</keyword>
<evidence type="ECO:0000256" key="5">
    <source>
        <dbReference type="ARBA" id="ARBA00022989"/>
    </source>
</evidence>
<evidence type="ECO:0000256" key="3">
    <source>
        <dbReference type="ARBA" id="ARBA00022692"/>
    </source>
</evidence>
<dbReference type="GO" id="GO:0016853">
    <property type="term" value="F:isomerase activity"/>
    <property type="evidence" value="ECO:0007669"/>
    <property type="project" value="UniProtKB-KW"/>
</dbReference>
<dbReference type="Gene3D" id="2.70.98.70">
    <property type="match status" value="1"/>
</dbReference>
<evidence type="ECO:0000256" key="7">
    <source>
        <dbReference type="ARBA" id="ARBA00023180"/>
    </source>
</evidence>
<accession>A0A1M5UVN7</accession>
<gene>
    <name evidence="11" type="ORF">SAMN02745207_01934</name>
</gene>
<feature type="domain" description="Heparinase II N-terminal" evidence="10">
    <location>
        <begin position="61"/>
        <end position="279"/>
    </location>
</feature>
<name>A0A1M5UVN7_9CLOT</name>
<dbReference type="Pfam" id="PF07940">
    <property type="entry name" value="Hepar_II_III_C"/>
    <property type="match status" value="1"/>
</dbReference>
<proteinExistence type="predicted"/>
<reference evidence="11 12" key="1">
    <citation type="submission" date="2016-11" db="EMBL/GenBank/DDBJ databases">
        <authorList>
            <person name="Jaros S."/>
            <person name="Januszkiewicz K."/>
            <person name="Wedrychowicz H."/>
        </authorList>
    </citation>
    <scope>NUCLEOTIDE SEQUENCE [LARGE SCALE GENOMIC DNA]</scope>
    <source>
        <strain evidence="11 12">DSM 8605</strain>
    </source>
</reference>
<dbReference type="RefSeq" id="WP_073338232.1">
    <property type="nucleotide sequence ID" value="NZ_FQXM01000009.1"/>
</dbReference>
<evidence type="ECO:0000313" key="11">
    <source>
        <dbReference type="EMBL" id="SHH67062.1"/>
    </source>
</evidence>